<sequence>MERMDVAGYLRKPGRAFLKKRRYFKLRGTVLSSHRAEGETCSWKVDISDAIVTGVGRSEIIIEIPDQKTLFLYADDEQSHSTWMDALQQAASRKFEVFYNLGRDIGRGPYTKVRAATHKKTCKLFAAKMVDKRIHRVSYVEMELKSMRVVDHPNLVPVVDCFDTKERIYVISEFMKGGTLYQTIARNAERYTEETACKVMKEIFKAVLALHQEGYYHRNIKPSNLLCWSSSYPETVKLADYGWISFFEKACENDEYFENDTKIRALIVAPHFTAPEILYGSSGFGKEVDLWSCGVILYSILTGTLPFSGKSRKEVVSSIKDNSQGPPFRRAEWSVISPEARDLVGNLLKVDPQERITVADALAHPWITMEKTSSPVIRNNFSSLLQIPSFVLPMSQPSKLYSVDSAASQTSAEGTFTISSETRRLMTVTKSKLMYSGDAPHPSQFHSIDGAAGPIDERRISHGLSRSSRSMNRLSRGLRKNATLNLFTRRNSDGPSEYW</sequence>
<keyword evidence="2" id="KW-0067">ATP-binding</keyword>
<dbReference type="PROSITE" id="PS50011">
    <property type="entry name" value="PROTEIN_KINASE_DOM"/>
    <property type="match status" value="1"/>
</dbReference>
<dbReference type="InterPro" id="IPR011009">
    <property type="entry name" value="Kinase-like_dom_sf"/>
</dbReference>
<gene>
    <name evidence="5" type="ORF">CCAE0312_LOCUS1797</name>
</gene>
<feature type="domain" description="Protein kinase" evidence="4">
    <location>
        <begin position="99"/>
        <end position="367"/>
    </location>
</feature>
<protein>
    <recommendedName>
        <fullName evidence="6">Protein kinase domain-containing protein</fullName>
    </recommendedName>
</protein>
<name>A0A7S1XBH2_9RHOD</name>
<dbReference type="CDD" id="cd00821">
    <property type="entry name" value="PH"/>
    <property type="match status" value="1"/>
</dbReference>
<dbReference type="InterPro" id="IPR011993">
    <property type="entry name" value="PH-like_dom_sf"/>
</dbReference>
<keyword evidence="1" id="KW-0547">Nucleotide-binding</keyword>
<dbReference type="InterPro" id="IPR001849">
    <property type="entry name" value="PH_domain"/>
</dbReference>
<dbReference type="PROSITE" id="PS50003">
    <property type="entry name" value="PH_DOMAIN"/>
    <property type="match status" value="1"/>
</dbReference>
<dbReference type="Gene3D" id="1.10.510.10">
    <property type="entry name" value="Transferase(Phosphotransferase) domain 1"/>
    <property type="match status" value="1"/>
</dbReference>
<evidence type="ECO:0000313" key="5">
    <source>
        <dbReference type="EMBL" id="CAD9228433.1"/>
    </source>
</evidence>
<dbReference type="SUPFAM" id="SSF50729">
    <property type="entry name" value="PH domain-like"/>
    <property type="match status" value="1"/>
</dbReference>
<dbReference type="GO" id="GO:0005524">
    <property type="term" value="F:ATP binding"/>
    <property type="evidence" value="ECO:0007669"/>
    <property type="project" value="UniProtKB-KW"/>
</dbReference>
<dbReference type="InterPro" id="IPR000719">
    <property type="entry name" value="Prot_kinase_dom"/>
</dbReference>
<dbReference type="Pfam" id="PF00069">
    <property type="entry name" value="Pkinase"/>
    <property type="match status" value="1"/>
</dbReference>
<dbReference type="Pfam" id="PF00169">
    <property type="entry name" value="PH"/>
    <property type="match status" value="1"/>
</dbReference>
<organism evidence="5">
    <name type="scientific">Compsopogon caeruleus</name>
    <dbReference type="NCBI Taxonomy" id="31354"/>
    <lineage>
        <taxon>Eukaryota</taxon>
        <taxon>Rhodophyta</taxon>
        <taxon>Compsopogonophyceae</taxon>
        <taxon>Compsopogonales</taxon>
        <taxon>Compsopogonaceae</taxon>
        <taxon>Compsopogon</taxon>
    </lineage>
</organism>
<dbReference type="GO" id="GO:0004672">
    <property type="term" value="F:protein kinase activity"/>
    <property type="evidence" value="ECO:0007669"/>
    <property type="project" value="InterPro"/>
</dbReference>
<dbReference type="Gene3D" id="2.30.29.30">
    <property type="entry name" value="Pleckstrin-homology domain (PH domain)/Phosphotyrosine-binding domain (PTB)"/>
    <property type="match status" value="1"/>
</dbReference>
<evidence type="ECO:0000256" key="1">
    <source>
        <dbReference type="ARBA" id="ARBA00022741"/>
    </source>
</evidence>
<dbReference type="EMBL" id="HBGH01003308">
    <property type="protein sequence ID" value="CAD9228433.1"/>
    <property type="molecule type" value="Transcribed_RNA"/>
</dbReference>
<proteinExistence type="predicted"/>
<evidence type="ECO:0008006" key="6">
    <source>
        <dbReference type="Google" id="ProtNLM"/>
    </source>
</evidence>
<evidence type="ECO:0000259" key="3">
    <source>
        <dbReference type="PROSITE" id="PS50003"/>
    </source>
</evidence>
<dbReference type="AlphaFoldDB" id="A0A7S1XBH2"/>
<dbReference type="SUPFAM" id="SSF56112">
    <property type="entry name" value="Protein kinase-like (PK-like)"/>
    <property type="match status" value="1"/>
</dbReference>
<feature type="domain" description="PH" evidence="3">
    <location>
        <begin position="3"/>
        <end position="92"/>
    </location>
</feature>
<dbReference type="FunFam" id="1.10.510.10:FF:000571">
    <property type="entry name" value="Maternal embryonic leucine zipper kinase"/>
    <property type="match status" value="1"/>
</dbReference>
<dbReference type="SMART" id="SM00233">
    <property type="entry name" value="PH"/>
    <property type="match status" value="1"/>
</dbReference>
<dbReference type="PANTHER" id="PTHR24347">
    <property type="entry name" value="SERINE/THREONINE-PROTEIN KINASE"/>
    <property type="match status" value="1"/>
</dbReference>
<evidence type="ECO:0000259" key="4">
    <source>
        <dbReference type="PROSITE" id="PS50011"/>
    </source>
</evidence>
<accession>A0A7S1XBH2</accession>
<reference evidence="5" key="1">
    <citation type="submission" date="2021-01" db="EMBL/GenBank/DDBJ databases">
        <authorList>
            <person name="Corre E."/>
            <person name="Pelletier E."/>
            <person name="Niang G."/>
            <person name="Scheremetjew M."/>
            <person name="Finn R."/>
            <person name="Kale V."/>
            <person name="Holt S."/>
            <person name="Cochrane G."/>
            <person name="Meng A."/>
            <person name="Brown T."/>
            <person name="Cohen L."/>
        </authorList>
    </citation>
    <scope>NUCLEOTIDE SEQUENCE</scope>
    <source>
        <strain evidence="5">SAG 36.94</strain>
    </source>
</reference>
<evidence type="ECO:0000256" key="2">
    <source>
        <dbReference type="ARBA" id="ARBA00022840"/>
    </source>
</evidence>